<dbReference type="PANTHER" id="PTHR33116:SF78">
    <property type="entry name" value="OS12G0587133 PROTEIN"/>
    <property type="match status" value="1"/>
</dbReference>
<reference evidence="1" key="1">
    <citation type="submission" date="2020-06" db="EMBL/GenBank/DDBJ databases">
        <authorList>
            <person name="Li T."/>
            <person name="Hu X."/>
            <person name="Zhang T."/>
            <person name="Song X."/>
            <person name="Zhang H."/>
            <person name="Dai N."/>
            <person name="Sheng W."/>
            <person name="Hou X."/>
            <person name="Wei L."/>
        </authorList>
    </citation>
    <scope>NUCLEOTIDE SEQUENCE</scope>
    <source>
        <strain evidence="1">G02</strain>
        <tissue evidence="1">Leaf</tissue>
    </source>
</reference>
<accession>A0AAW2J1A4</accession>
<dbReference type="PANTHER" id="PTHR33116">
    <property type="entry name" value="REVERSE TRANSCRIPTASE ZINC-BINDING DOMAIN-CONTAINING PROTEIN-RELATED-RELATED"/>
    <property type="match status" value="1"/>
</dbReference>
<evidence type="ECO:0000313" key="1">
    <source>
        <dbReference type="EMBL" id="KAL0288245.1"/>
    </source>
</evidence>
<dbReference type="EMBL" id="JACGWJ010000791">
    <property type="protein sequence ID" value="KAL0288245.1"/>
    <property type="molecule type" value="Genomic_DNA"/>
</dbReference>
<protein>
    <submittedName>
        <fullName evidence="1">Uncharacterized protein</fullName>
    </submittedName>
</protein>
<proteinExistence type="predicted"/>
<name>A0AAW2J1A4_SESRA</name>
<gene>
    <name evidence="1" type="ORF">Sradi_7102000</name>
</gene>
<dbReference type="AlphaFoldDB" id="A0AAW2J1A4"/>
<reference evidence="1" key="2">
    <citation type="journal article" date="2024" name="Plant">
        <title>Genomic evolution and insights into agronomic trait innovations of Sesamum species.</title>
        <authorList>
            <person name="Miao H."/>
            <person name="Wang L."/>
            <person name="Qu L."/>
            <person name="Liu H."/>
            <person name="Sun Y."/>
            <person name="Le M."/>
            <person name="Wang Q."/>
            <person name="Wei S."/>
            <person name="Zheng Y."/>
            <person name="Lin W."/>
            <person name="Duan Y."/>
            <person name="Cao H."/>
            <person name="Xiong S."/>
            <person name="Wang X."/>
            <person name="Wei L."/>
            <person name="Li C."/>
            <person name="Ma Q."/>
            <person name="Ju M."/>
            <person name="Zhao R."/>
            <person name="Li G."/>
            <person name="Mu C."/>
            <person name="Tian Q."/>
            <person name="Mei H."/>
            <person name="Zhang T."/>
            <person name="Gao T."/>
            <person name="Zhang H."/>
        </authorList>
    </citation>
    <scope>NUCLEOTIDE SEQUENCE</scope>
    <source>
        <strain evidence="1">G02</strain>
    </source>
</reference>
<sequence>MSGLHVNPNKSTIILSKSVRSERQAILDYTGFQEAALPIKYLGVPLIASRLTVANCQPLIEKFNSRLAGWGHILLSFAGRLQLLKSVLSSLHMYWSSVFILPKAVIKVIKRRMRDFLWKGVSGSEQAKVSWVQVCKHKEEGGLGIPRVGDGGQFSLWGDIWHPQGPLLFSFPRGPRITGRPADSLLQTVIHQGRWRWPSSTDFDIHEILSNLPAIYQNQPDEIKWKLNRGLCSSSALLALLQPISSRVHWHLLLSGKFKSHAMGLFFGWLFWSAYPPWIEFGCPRLVLAVFFVEEWLWKVICICSLSVRSLGAV</sequence>
<comment type="caution">
    <text evidence="1">The sequence shown here is derived from an EMBL/GenBank/DDBJ whole genome shotgun (WGS) entry which is preliminary data.</text>
</comment>
<organism evidence="1">
    <name type="scientific">Sesamum radiatum</name>
    <name type="common">Black benniseed</name>
    <dbReference type="NCBI Taxonomy" id="300843"/>
    <lineage>
        <taxon>Eukaryota</taxon>
        <taxon>Viridiplantae</taxon>
        <taxon>Streptophyta</taxon>
        <taxon>Embryophyta</taxon>
        <taxon>Tracheophyta</taxon>
        <taxon>Spermatophyta</taxon>
        <taxon>Magnoliopsida</taxon>
        <taxon>eudicotyledons</taxon>
        <taxon>Gunneridae</taxon>
        <taxon>Pentapetalae</taxon>
        <taxon>asterids</taxon>
        <taxon>lamiids</taxon>
        <taxon>Lamiales</taxon>
        <taxon>Pedaliaceae</taxon>
        <taxon>Sesamum</taxon>
    </lineage>
</organism>